<dbReference type="EMBL" id="PGOL01002947">
    <property type="protein sequence ID" value="PKI44099.1"/>
    <property type="molecule type" value="Genomic_DNA"/>
</dbReference>
<evidence type="ECO:0000313" key="2">
    <source>
        <dbReference type="EMBL" id="PKI44099.1"/>
    </source>
</evidence>
<feature type="compositionally biased region" description="Basic and acidic residues" evidence="1">
    <location>
        <begin position="88"/>
        <end position="123"/>
    </location>
</feature>
<keyword evidence="3" id="KW-1185">Reference proteome</keyword>
<evidence type="ECO:0000313" key="3">
    <source>
        <dbReference type="Proteomes" id="UP000233551"/>
    </source>
</evidence>
<evidence type="ECO:0000256" key="1">
    <source>
        <dbReference type="SAM" id="MobiDB-lite"/>
    </source>
</evidence>
<name>A0A2I0IJ92_PUNGR</name>
<gene>
    <name evidence="2" type="ORF">CRG98_035511</name>
</gene>
<reference evidence="2 3" key="1">
    <citation type="submission" date="2017-11" db="EMBL/GenBank/DDBJ databases">
        <title>De-novo sequencing of pomegranate (Punica granatum L.) genome.</title>
        <authorList>
            <person name="Akparov Z."/>
            <person name="Amiraslanov A."/>
            <person name="Hajiyeva S."/>
            <person name="Abbasov M."/>
            <person name="Kaur K."/>
            <person name="Hamwieh A."/>
            <person name="Solovyev V."/>
            <person name="Salamov A."/>
            <person name="Braich B."/>
            <person name="Kosarev P."/>
            <person name="Mahmoud A."/>
            <person name="Hajiyev E."/>
            <person name="Babayeva S."/>
            <person name="Izzatullayeva V."/>
            <person name="Mammadov A."/>
            <person name="Mammadov A."/>
            <person name="Sharifova S."/>
            <person name="Ojaghi J."/>
            <person name="Eynullazada K."/>
            <person name="Bayramov B."/>
            <person name="Abdulazimova A."/>
            <person name="Shahmuradov I."/>
        </authorList>
    </citation>
    <scope>NUCLEOTIDE SEQUENCE [LARGE SCALE GENOMIC DNA]</scope>
    <source>
        <strain evidence="3">cv. AG2017</strain>
        <tissue evidence="2">Leaf</tissue>
    </source>
</reference>
<organism evidence="2 3">
    <name type="scientific">Punica granatum</name>
    <name type="common">Pomegranate</name>
    <dbReference type="NCBI Taxonomy" id="22663"/>
    <lineage>
        <taxon>Eukaryota</taxon>
        <taxon>Viridiplantae</taxon>
        <taxon>Streptophyta</taxon>
        <taxon>Embryophyta</taxon>
        <taxon>Tracheophyta</taxon>
        <taxon>Spermatophyta</taxon>
        <taxon>Magnoliopsida</taxon>
        <taxon>eudicotyledons</taxon>
        <taxon>Gunneridae</taxon>
        <taxon>Pentapetalae</taxon>
        <taxon>rosids</taxon>
        <taxon>malvids</taxon>
        <taxon>Myrtales</taxon>
        <taxon>Lythraceae</taxon>
        <taxon>Punica</taxon>
    </lineage>
</organism>
<feature type="compositionally biased region" description="Basic and acidic residues" evidence="1">
    <location>
        <begin position="50"/>
        <end position="80"/>
    </location>
</feature>
<feature type="region of interest" description="Disordered" evidence="1">
    <location>
        <begin position="50"/>
        <end position="163"/>
    </location>
</feature>
<sequence>MEKPKQAKPLDCYLVSYLVSNITGILFNIPAQQICFNGSILTNITRELETTKEAESHRERASKRVGDERGYRADLYKFGEQKSPQENLTDKESLKESRRRERRRGVEVEQLETRAAERSHQEREQEEESETKRQATEKSWTGESKTRGERQRGAGLENRSRRR</sequence>
<comment type="caution">
    <text evidence="2">The sequence shown here is derived from an EMBL/GenBank/DDBJ whole genome shotgun (WGS) entry which is preliminary data.</text>
</comment>
<dbReference type="AlphaFoldDB" id="A0A2I0IJ92"/>
<dbReference type="Proteomes" id="UP000233551">
    <property type="component" value="Unassembled WGS sequence"/>
</dbReference>
<protein>
    <submittedName>
        <fullName evidence="2">Uncharacterized protein</fullName>
    </submittedName>
</protein>
<accession>A0A2I0IJ92</accession>
<proteinExistence type="predicted"/>